<evidence type="ECO:0000313" key="13">
    <source>
        <dbReference type="EMBL" id="GGF17364.1"/>
    </source>
</evidence>
<dbReference type="HAMAP" id="MF_01394">
    <property type="entry name" value="NDH1_NuoA"/>
    <property type="match status" value="1"/>
</dbReference>
<dbReference type="EC" id="7.1.1.-" evidence="11"/>
<gene>
    <name evidence="11 13" type="primary">nuoA</name>
    <name evidence="13" type="ORF">GCM10011383_30970</name>
</gene>
<keyword evidence="10 11" id="KW-0472">Membrane</keyword>
<comment type="subcellular location">
    <subcellularLocation>
        <location evidence="11 12">Cell membrane</location>
        <topology evidence="11 12">Multi-pass membrane protein</topology>
    </subcellularLocation>
    <subcellularLocation>
        <location evidence="1">Membrane</location>
        <topology evidence="1">Multi-pass membrane protein</topology>
    </subcellularLocation>
</comment>
<dbReference type="EMBL" id="BMHT01000005">
    <property type="protein sequence ID" value="GGF17364.1"/>
    <property type="molecule type" value="Genomic_DNA"/>
</dbReference>
<evidence type="ECO:0000256" key="2">
    <source>
        <dbReference type="ARBA" id="ARBA00008472"/>
    </source>
</evidence>
<evidence type="ECO:0000256" key="8">
    <source>
        <dbReference type="ARBA" id="ARBA00022989"/>
    </source>
</evidence>
<keyword evidence="4 11" id="KW-1003">Cell membrane</keyword>
<name>A0ABQ1UEP5_9BACT</name>
<sequence>MLLVVPAPQYQPSDYLPILAQLGFALAFVAFAMVVSHLVGPKRKSVVKDSSFECGIESVGNARTPISVKYFLTAILFVLFDVEVIFMYPWAVNFRQLGTEGFVQMIVFLTLLMAGFAYVIKKGILKWTGTNA</sequence>
<keyword evidence="3 11" id="KW-0813">Transport</keyword>
<evidence type="ECO:0000256" key="4">
    <source>
        <dbReference type="ARBA" id="ARBA00022475"/>
    </source>
</evidence>
<feature type="transmembrane region" description="Helical" evidence="11">
    <location>
        <begin position="15"/>
        <end position="39"/>
    </location>
</feature>
<keyword evidence="9 11" id="KW-0520">NAD</keyword>
<keyword evidence="6 11" id="KW-0874">Quinone</keyword>
<evidence type="ECO:0000256" key="7">
    <source>
        <dbReference type="ARBA" id="ARBA00022967"/>
    </source>
</evidence>
<evidence type="ECO:0000256" key="5">
    <source>
        <dbReference type="ARBA" id="ARBA00022692"/>
    </source>
</evidence>
<dbReference type="PANTHER" id="PTHR11058">
    <property type="entry name" value="NADH-UBIQUINONE OXIDOREDUCTASE CHAIN 3"/>
    <property type="match status" value="1"/>
</dbReference>
<evidence type="ECO:0000256" key="10">
    <source>
        <dbReference type="ARBA" id="ARBA00023136"/>
    </source>
</evidence>
<comment type="similarity">
    <text evidence="2 11 12">Belongs to the complex I subunit 3 family.</text>
</comment>
<organism evidence="13 14">
    <name type="scientific">Hymenobacter cavernae</name>
    <dbReference type="NCBI Taxonomy" id="2044852"/>
    <lineage>
        <taxon>Bacteria</taxon>
        <taxon>Pseudomonadati</taxon>
        <taxon>Bacteroidota</taxon>
        <taxon>Cytophagia</taxon>
        <taxon>Cytophagales</taxon>
        <taxon>Hymenobacteraceae</taxon>
        <taxon>Hymenobacter</taxon>
    </lineage>
</organism>
<dbReference type="PANTHER" id="PTHR11058:SF22">
    <property type="entry name" value="NADH-QUINONE OXIDOREDUCTASE SUBUNIT A"/>
    <property type="match status" value="1"/>
</dbReference>
<dbReference type="RefSeq" id="WP_188814931.1">
    <property type="nucleotide sequence ID" value="NZ_BMHT01000005.1"/>
</dbReference>
<evidence type="ECO:0000256" key="12">
    <source>
        <dbReference type="RuleBase" id="RU003639"/>
    </source>
</evidence>
<protein>
    <recommendedName>
        <fullName evidence="11">NADH-quinone oxidoreductase subunit A</fullName>
        <ecNumber evidence="11">7.1.1.-</ecNumber>
    </recommendedName>
    <alternativeName>
        <fullName evidence="11">NADH dehydrogenase I subunit A</fullName>
    </alternativeName>
    <alternativeName>
        <fullName evidence="11">NDH-1 subunit A</fullName>
    </alternativeName>
    <alternativeName>
        <fullName evidence="11">NUO1</fullName>
    </alternativeName>
</protein>
<keyword evidence="8 11" id="KW-1133">Transmembrane helix</keyword>
<feature type="transmembrane region" description="Helical" evidence="11">
    <location>
        <begin position="102"/>
        <end position="120"/>
    </location>
</feature>
<evidence type="ECO:0000256" key="1">
    <source>
        <dbReference type="ARBA" id="ARBA00004141"/>
    </source>
</evidence>
<comment type="caution">
    <text evidence="13">The sequence shown here is derived from an EMBL/GenBank/DDBJ whole genome shotgun (WGS) entry which is preliminary data.</text>
</comment>
<keyword evidence="5 11" id="KW-0812">Transmembrane</keyword>
<dbReference type="InterPro" id="IPR038430">
    <property type="entry name" value="NDAH_ubi_oxred_su3_sf"/>
</dbReference>
<keyword evidence="14" id="KW-1185">Reference proteome</keyword>
<comment type="subunit">
    <text evidence="11">NDH-1 is composed of 14 different subunits. Subunits NuoA, H, J, K, L, M, N constitute the membrane sector of the complex.</text>
</comment>
<accession>A0ABQ1UEP5</accession>
<dbReference type="Pfam" id="PF00507">
    <property type="entry name" value="Oxidored_q4"/>
    <property type="match status" value="1"/>
</dbReference>
<dbReference type="Gene3D" id="1.20.58.1610">
    <property type="entry name" value="NADH:ubiquinone/plastoquinone oxidoreductase, chain 3"/>
    <property type="match status" value="1"/>
</dbReference>
<feature type="transmembrane region" description="Helical" evidence="11">
    <location>
        <begin position="70"/>
        <end position="90"/>
    </location>
</feature>
<dbReference type="Proteomes" id="UP000632273">
    <property type="component" value="Unassembled WGS sequence"/>
</dbReference>
<evidence type="ECO:0000256" key="9">
    <source>
        <dbReference type="ARBA" id="ARBA00023027"/>
    </source>
</evidence>
<dbReference type="InterPro" id="IPR000440">
    <property type="entry name" value="NADH_UbQ/plastoQ_OxRdtase_su3"/>
</dbReference>
<proteinExistence type="inferred from homology"/>
<evidence type="ECO:0000313" key="14">
    <source>
        <dbReference type="Proteomes" id="UP000632273"/>
    </source>
</evidence>
<dbReference type="InterPro" id="IPR023043">
    <property type="entry name" value="NAD(P)H_OxRDtase_bac/plastid"/>
</dbReference>
<reference evidence="14" key="1">
    <citation type="journal article" date="2019" name="Int. J. Syst. Evol. Microbiol.">
        <title>The Global Catalogue of Microorganisms (GCM) 10K type strain sequencing project: providing services to taxonomists for standard genome sequencing and annotation.</title>
        <authorList>
            <consortium name="The Broad Institute Genomics Platform"/>
            <consortium name="The Broad Institute Genome Sequencing Center for Infectious Disease"/>
            <person name="Wu L."/>
            <person name="Ma J."/>
        </authorList>
    </citation>
    <scope>NUCLEOTIDE SEQUENCE [LARGE SCALE GENOMIC DNA]</scope>
    <source>
        <strain evidence="14">CGMCC 1.15197</strain>
    </source>
</reference>
<evidence type="ECO:0000256" key="3">
    <source>
        <dbReference type="ARBA" id="ARBA00022448"/>
    </source>
</evidence>
<keyword evidence="7 11" id="KW-1278">Translocase</keyword>
<evidence type="ECO:0000256" key="11">
    <source>
        <dbReference type="HAMAP-Rule" id="MF_01394"/>
    </source>
</evidence>
<comment type="function">
    <text evidence="11">NDH-1 shuttles electrons from NADH, via FMN and iron-sulfur (Fe-S) centers, to quinones in the respiratory chain. The immediate electron acceptor for the enzyme in this species is believed to be a menaquinone. Couples the redox reaction to proton translocation (for every two electrons transferred, four hydrogen ions are translocated across the cytoplasmic membrane), and thus conserves the redox energy in a proton gradient.</text>
</comment>
<evidence type="ECO:0000256" key="6">
    <source>
        <dbReference type="ARBA" id="ARBA00022719"/>
    </source>
</evidence>
<comment type="catalytic activity">
    <reaction evidence="11 12">
        <text>a quinone + NADH + 5 H(+)(in) = a quinol + NAD(+) + 4 H(+)(out)</text>
        <dbReference type="Rhea" id="RHEA:57888"/>
        <dbReference type="ChEBI" id="CHEBI:15378"/>
        <dbReference type="ChEBI" id="CHEBI:24646"/>
        <dbReference type="ChEBI" id="CHEBI:57540"/>
        <dbReference type="ChEBI" id="CHEBI:57945"/>
        <dbReference type="ChEBI" id="CHEBI:132124"/>
    </reaction>
</comment>